<gene>
    <name evidence="1" type="ordered locus">Bint_2852</name>
</gene>
<dbReference type="GeneID" id="44971333"/>
<dbReference type="OrthoDB" id="308996at2"/>
<dbReference type="AlphaFoldDB" id="G0EI91"/>
<evidence type="ECO:0000313" key="1">
    <source>
        <dbReference type="EMBL" id="AEM23446.1"/>
    </source>
</evidence>
<accession>G0EI91</accession>
<dbReference type="KEGG" id="bip:Bint_2852"/>
<evidence type="ECO:0008006" key="3">
    <source>
        <dbReference type="Google" id="ProtNLM"/>
    </source>
</evidence>
<dbReference type="Proteomes" id="UP000008522">
    <property type="component" value="Chromosome"/>
</dbReference>
<sequence length="247" mass="27261">MNKIKRLSLVIALILVANIKVFAEGGFEFAVNVPIGASFGITSGFEPKYTSSSGTTKSAITTEAGFDSGVQVQIGYMFTFGNFGLSLLGDLGYSYDSYRYSDYLDYEYNSVKEKHKETISMYMHNFQVGILPKFNFGNFAWGIGGGVKIPMTGTLEDKVENSLYGNSTTKIDYKSSYFEVPVIGYFKMTFDYSFFFNDSMAFVLGAYLGADIGPIWKQGEITLAKDASISSFDIGVNLGFKFGPRLN</sequence>
<proteinExistence type="predicted"/>
<organism evidence="1 2">
    <name type="scientific">Brachyspira intermedia (strain ATCC 51140 / PWS/A)</name>
    <name type="common">Serpulina intermedia</name>
    <dbReference type="NCBI Taxonomy" id="1045858"/>
    <lineage>
        <taxon>Bacteria</taxon>
        <taxon>Pseudomonadati</taxon>
        <taxon>Spirochaetota</taxon>
        <taxon>Spirochaetia</taxon>
        <taxon>Brachyspirales</taxon>
        <taxon>Brachyspiraceae</taxon>
        <taxon>Brachyspira</taxon>
    </lineage>
</organism>
<dbReference type="HOGENOM" id="CLU_094867_0_0_12"/>
<name>G0EI91_BRAIP</name>
<dbReference type="EMBL" id="CP002874">
    <property type="protein sequence ID" value="AEM23446.1"/>
    <property type="molecule type" value="Genomic_DNA"/>
</dbReference>
<evidence type="ECO:0000313" key="2">
    <source>
        <dbReference type="Proteomes" id="UP000008522"/>
    </source>
</evidence>
<protein>
    <recommendedName>
        <fullName evidence="3">Serpentine_recp domain containing protein</fullName>
    </recommendedName>
</protein>
<dbReference type="PATRIC" id="fig|1045858.4.peg.2850"/>
<reference evidence="1 2" key="1">
    <citation type="journal article" date="2011" name="BMC Genomics">
        <title>Complete genome sequence of Brachyspira intermedia reveals unique genomic features in Brachyspira species and phage-mediated horizontal gene transfer.</title>
        <authorList>
            <person name="Hafstrom T."/>
            <person name="Jansson D.S."/>
            <person name="Segerman B."/>
        </authorList>
    </citation>
    <scope>NUCLEOTIDE SEQUENCE [LARGE SCALE GENOMIC DNA]</scope>
    <source>
        <strain evidence="2">ATCC 51140 / PWS/A</strain>
    </source>
</reference>
<dbReference type="RefSeq" id="WP_014489230.1">
    <property type="nucleotide sequence ID" value="NC_017243.1"/>
</dbReference>
<keyword evidence="2" id="KW-1185">Reference proteome</keyword>